<evidence type="ECO:0000256" key="1">
    <source>
        <dbReference type="ARBA" id="ARBA00022737"/>
    </source>
</evidence>
<evidence type="ECO:0000313" key="3">
    <source>
        <dbReference type="EMBL" id="RAL41373.1"/>
    </source>
</evidence>
<dbReference type="PANTHER" id="PTHR47926">
    <property type="entry name" value="PENTATRICOPEPTIDE REPEAT-CONTAINING PROTEIN"/>
    <property type="match status" value="1"/>
</dbReference>
<proteinExistence type="predicted"/>
<gene>
    <name evidence="3" type="ORF">DM860_010167</name>
</gene>
<evidence type="ECO:0008006" key="5">
    <source>
        <dbReference type="Google" id="ProtNLM"/>
    </source>
</evidence>
<accession>A0A328DBV4</accession>
<name>A0A328DBV4_9ASTE</name>
<dbReference type="InterPro" id="IPR046960">
    <property type="entry name" value="PPR_At4g14850-like_plant"/>
</dbReference>
<comment type="caution">
    <text evidence="3">The sequence shown here is derived from an EMBL/GenBank/DDBJ whole genome shotgun (WGS) entry which is preliminary data.</text>
</comment>
<dbReference type="PANTHER" id="PTHR47926:SF436">
    <property type="entry name" value="PENTATRICOPEPTIDE REPEAT-CONTAINING PROTEIN ELI1, CHLOROPLASTIC-LIKE ISOFORM X2"/>
    <property type="match status" value="1"/>
</dbReference>
<dbReference type="AlphaFoldDB" id="A0A328DBV4"/>
<dbReference type="Proteomes" id="UP000249390">
    <property type="component" value="Unassembled WGS sequence"/>
</dbReference>
<keyword evidence="4" id="KW-1185">Reference proteome</keyword>
<dbReference type="PROSITE" id="PS51375">
    <property type="entry name" value="PPR"/>
    <property type="match status" value="1"/>
</dbReference>
<sequence length="181" mass="21291">MPETALAAGKRRHVHFMWLEGIFDRSAKSDVLIWDMMISRLNKCKREMLYHGLQSSQVLSVLNRWIQQEHNLTRCQRGQDSVSWTTMINRYAIENRFKDVLAFFREMKAENVKPYEFTMVSVLTARTHLGALELGEWVRTYIDKNTLKFELYLVNALIDTYFKCSDVEKGVLMFNCLPPKS</sequence>
<keyword evidence="1" id="KW-0677">Repeat</keyword>
<feature type="repeat" description="PPR" evidence="2">
    <location>
        <begin position="80"/>
        <end position="114"/>
    </location>
</feature>
<dbReference type="GO" id="GO:0003723">
    <property type="term" value="F:RNA binding"/>
    <property type="evidence" value="ECO:0007669"/>
    <property type="project" value="InterPro"/>
</dbReference>
<organism evidence="3 4">
    <name type="scientific">Cuscuta australis</name>
    <dbReference type="NCBI Taxonomy" id="267555"/>
    <lineage>
        <taxon>Eukaryota</taxon>
        <taxon>Viridiplantae</taxon>
        <taxon>Streptophyta</taxon>
        <taxon>Embryophyta</taxon>
        <taxon>Tracheophyta</taxon>
        <taxon>Spermatophyta</taxon>
        <taxon>Magnoliopsida</taxon>
        <taxon>eudicotyledons</taxon>
        <taxon>Gunneridae</taxon>
        <taxon>Pentapetalae</taxon>
        <taxon>asterids</taxon>
        <taxon>lamiids</taxon>
        <taxon>Solanales</taxon>
        <taxon>Convolvulaceae</taxon>
        <taxon>Cuscuteae</taxon>
        <taxon>Cuscuta</taxon>
        <taxon>Cuscuta subgen. Grammica</taxon>
        <taxon>Cuscuta sect. Cleistogrammica</taxon>
    </lineage>
</organism>
<dbReference type="EMBL" id="NQVE01000188">
    <property type="protein sequence ID" value="RAL41373.1"/>
    <property type="molecule type" value="Genomic_DNA"/>
</dbReference>
<protein>
    <recommendedName>
        <fullName evidence="5">Pentacotripeptide-repeat region of PRORP domain-containing protein</fullName>
    </recommendedName>
</protein>
<dbReference type="GO" id="GO:0009451">
    <property type="term" value="P:RNA modification"/>
    <property type="evidence" value="ECO:0007669"/>
    <property type="project" value="InterPro"/>
</dbReference>
<dbReference type="Pfam" id="PF13041">
    <property type="entry name" value="PPR_2"/>
    <property type="match status" value="1"/>
</dbReference>
<dbReference type="Pfam" id="PF01535">
    <property type="entry name" value="PPR"/>
    <property type="match status" value="1"/>
</dbReference>
<dbReference type="Gene3D" id="1.25.40.10">
    <property type="entry name" value="Tetratricopeptide repeat domain"/>
    <property type="match status" value="1"/>
</dbReference>
<evidence type="ECO:0000256" key="2">
    <source>
        <dbReference type="PROSITE-ProRule" id="PRU00708"/>
    </source>
</evidence>
<reference evidence="3 4" key="1">
    <citation type="submission" date="2018-06" db="EMBL/GenBank/DDBJ databases">
        <title>The Genome of Cuscuta australis (Dodder) Provides Insight into the Evolution of Plant Parasitism.</title>
        <authorList>
            <person name="Liu H."/>
        </authorList>
    </citation>
    <scope>NUCLEOTIDE SEQUENCE [LARGE SCALE GENOMIC DNA]</scope>
    <source>
        <strain evidence="4">cv. Yunnan</strain>
        <tissue evidence="3">Vines</tissue>
    </source>
</reference>
<dbReference type="NCBIfam" id="TIGR00756">
    <property type="entry name" value="PPR"/>
    <property type="match status" value="1"/>
</dbReference>
<dbReference type="InterPro" id="IPR011990">
    <property type="entry name" value="TPR-like_helical_dom_sf"/>
</dbReference>
<dbReference type="InterPro" id="IPR002885">
    <property type="entry name" value="PPR_rpt"/>
</dbReference>
<evidence type="ECO:0000313" key="4">
    <source>
        <dbReference type="Proteomes" id="UP000249390"/>
    </source>
</evidence>